<dbReference type="Gene3D" id="3.40.50.10690">
    <property type="entry name" value="putative lor/sdh protein like domains"/>
    <property type="match status" value="1"/>
</dbReference>
<dbReference type="EMBL" id="CP015519">
    <property type="protein sequence ID" value="APG26669.1"/>
    <property type="molecule type" value="Genomic_DNA"/>
</dbReference>
<protein>
    <recommendedName>
        <fullName evidence="3">Deoxyhypusine synthase</fullName>
    </recommendedName>
</protein>
<sequence>MAKKTYKSIDFSAVKRYSIKTRDNKVNVGEHFAQPPKPGQSVADFLDGLPHLLGADNLRGVVDAVVAARQKGKPVVLAMGGHVIKCGLQPVLKALIEADVITAVAMNGSVTIHDFEVSLIGATSEDVAAVLAAGDFGFSEETGIGMNEALKQGREHGVGYGEAIGRCIVDNDHPYRDYSLLAACVEKEIPVTVHVAIGTDIIHQHPEADGAVIGEMSYRDFKLLTSVVSELGDGGVWLNVGSAVLLPEVFLKALSIAQNLGYHVDGFTTANFDMIQHYRPLANVVKRPTMGKGRGYTITGHHEINIPLFAQAVLDRLR</sequence>
<proteinExistence type="predicted"/>
<accession>A0A1L3GL59</accession>
<organism evidence="1 2">
    <name type="scientific">Syntrophotalea acetylenivorans</name>
    <dbReference type="NCBI Taxonomy" id="1842532"/>
    <lineage>
        <taxon>Bacteria</taxon>
        <taxon>Pseudomonadati</taxon>
        <taxon>Thermodesulfobacteriota</taxon>
        <taxon>Desulfuromonadia</taxon>
        <taxon>Desulfuromonadales</taxon>
        <taxon>Syntrophotaleaceae</taxon>
        <taxon>Syntrophotalea</taxon>
    </lineage>
</organism>
<dbReference type="OrthoDB" id="9780825at2"/>
<reference evidence="1 2" key="1">
    <citation type="journal article" date="2017" name="Genome Announc.">
        <title>Complete Genome Sequences of Two Acetylene-Fermenting Pelobacter acetylenicus Strains.</title>
        <authorList>
            <person name="Sutton J.M."/>
            <person name="Baesman S.M."/>
            <person name="Fierst J.L."/>
            <person name="Poret-Peterson A.T."/>
            <person name="Oremland R.S."/>
            <person name="Dunlap D.S."/>
            <person name="Akob D.M."/>
        </authorList>
    </citation>
    <scope>NUCLEOTIDE SEQUENCE [LARGE SCALE GENOMIC DNA]</scope>
    <source>
        <strain evidence="1 2">SFB93</strain>
    </source>
</reference>
<dbReference type="STRING" id="1842532.A7E78_01600"/>
<dbReference type="Proteomes" id="UP000182517">
    <property type="component" value="Chromosome"/>
</dbReference>
<evidence type="ECO:0008006" key="3">
    <source>
        <dbReference type="Google" id="ProtNLM"/>
    </source>
</evidence>
<gene>
    <name evidence="1" type="ORF">A7E78_01600</name>
</gene>
<dbReference type="AlphaFoldDB" id="A0A1L3GL59"/>
<dbReference type="RefSeq" id="WP_072282629.1">
    <property type="nucleotide sequence ID" value="NZ_CP015519.1"/>
</dbReference>
<name>A0A1L3GL59_9BACT</name>
<dbReference type="KEGG" id="pef:A7E78_01600"/>
<keyword evidence="2" id="KW-1185">Reference proteome</keyword>
<evidence type="ECO:0000313" key="1">
    <source>
        <dbReference type="EMBL" id="APG26669.1"/>
    </source>
</evidence>
<evidence type="ECO:0000313" key="2">
    <source>
        <dbReference type="Proteomes" id="UP000182517"/>
    </source>
</evidence>